<evidence type="ECO:0000313" key="1">
    <source>
        <dbReference type="EMBL" id="TDH71060.1"/>
    </source>
</evidence>
<protein>
    <submittedName>
        <fullName evidence="1">Uncharacterized protein</fullName>
    </submittedName>
</protein>
<sequence length="282" mass="31436">MSARFLLWRLCATSTAASSKLLTSRTFANAAKKNEELKGNFKRDVKREIALLAFMVAAGAVGVHFYQHRENAPVNQVKRLIKQAEQSSKEGDLKQALVCCKRAYGVIENINPHDRLLFQLAFSIAAQYEALSNGPLASKYYLDALERTSHELDIAKRTRNRLVTLDRIAHSYENAGHVETAEKYFKSAIALYDKSRGQRELSKGSERDAADLMALDLEIPGVLFNYSQLLMSLQRLDEAESVLKRALTFAHISSLSGENLELIRSALVSVSSAKSADKVEKL</sequence>
<dbReference type="Pfam" id="PF13181">
    <property type="entry name" value="TPR_8"/>
    <property type="match status" value="2"/>
</dbReference>
<dbReference type="GeneID" id="94346575"/>
<dbReference type="KEGG" id="blac:94346575"/>
<name>A0A976FQ46_BRELC</name>
<keyword evidence="2" id="KW-1185">Reference proteome</keyword>
<dbReference type="SUPFAM" id="SSF48452">
    <property type="entry name" value="TPR-like"/>
    <property type="match status" value="1"/>
</dbReference>
<dbReference type="Proteomes" id="UP000294530">
    <property type="component" value="Unassembled WGS sequence"/>
</dbReference>
<dbReference type="RefSeq" id="XP_067820559.1">
    <property type="nucleotide sequence ID" value="XM_067960904.1"/>
</dbReference>
<evidence type="ECO:0000313" key="2">
    <source>
        <dbReference type="Proteomes" id="UP000294530"/>
    </source>
</evidence>
<dbReference type="OrthoDB" id="64326at2759"/>
<reference evidence="1 2" key="1">
    <citation type="journal article" date="2021" name="Genome Biol.">
        <title>AFLAP: assembly-free linkage analysis pipeline using k-mers from genome sequencing data.</title>
        <authorList>
            <person name="Fletcher K."/>
            <person name="Zhang L."/>
            <person name="Gil J."/>
            <person name="Han R."/>
            <person name="Cavanaugh K."/>
            <person name="Michelmore R."/>
        </authorList>
    </citation>
    <scope>NUCLEOTIDE SEQUENCE [LARGE SCALE GENOMIC DNA]</scope>
    <source>
        <strain evidence="1 2">SF5</strain>
    </source>
</reference>
<dbReference type="AlphaFoldDB" id="A0A976FQ46"/>
<gene>
    <name evidence="1" type="ORF">CCR75_002807</name>
</gene>
<organism evidence="1 2">
    <name type="scientific">Bremia lactucae</name>
    <name type="common">Lettuce downy mildew</name>
    <dbReference type="NCBI Taxonomy" id="4779"/>
    <lineage>
        <taxon>Eukaryota</taxon>
        <taxon>Sar</taxon>
        <taxon>Stramenopiles</taxon>
        <taxon>Oomycota</taxon>
        <taxon>Peronosporomycetes</taxon>
        <taxon>Peronosporales</taxon>
        <taxon>Peronosporaceae</taxon>
        <taxon>Bremia</taxon>
    </lineage>
</organism>
<proteinExistence type="predicted"/>
<dbReference type="SMART" id="SM00028">
    <property type="entry name" value="TPR"/>
    <property type="match status" value="4"/>
</dbReference>
<dbReference type="InterPro" id="IPR011990">
    <property type="entry name" value="TPR-like_helical_dom_sf"/>
</dbReference>
<comment type="caution">
    <text evidence="1">The sequence shown here is derived from an EMBL/GenBank/DDBJ whole genome shotgun (WGS) entry which is preliminary data.</text>
</comment>
<accession>A0A976FQ46</accession>
<dbReference type="EMBL" id="SHOA02000004">
    <property type="protein sequence ID" value="TDH71060.1"/>
    <property type="molecule type" value="Genomic_DNA"/>
</dbReference>
<dbReference type="Gene3D" id="1.25.40.10">
    <property type="entry name" value="Tetratricopeptide repeat domain"/>
    <property type="match status" value="1"/>
</dbReference>
<dbReference type="InterPro" id="IPR019734">
    <property type="entry name" value="TPR_rpt"/>
</dbReference>